<evidence type="ECO:0000313" key="2">
    <source>
        <dbReference type="Proteomes" id="UP000236370"/>
    </source>
</evidence>
<organism evidence="1 2">
    <name type="scientific">Pan troglodytes</name>
    <name type="common">Chimpanzee</name>
    <dbReference type="NCBI Taxonomy" id="9598"/>
    <lineage>
        <taxon>Eukaryota</taxon>
        <taxon>Metazoa</taxon>
        <taxon>Chordata</taxon>
        <taxon>Craniata</taxon>
        <taxon>Vertebrata</taxon>
        <taxon>Euteleostomi</taxon>
        <taxon>Mammalia</taxon>
        <taxon>Eutheria</taxon>
        <taxon>Euarchontoglires</taxon>
        <taxon>Primates</taxon>
        <taxon>Haplorrhini</taxon>
        <taxon>Catarrhini</taxon>
        <taxon>Hominidae</taxon>
        <taxon>Pan</taxon>
    </lineage>
</organism>
<comment type="caution">
    <text evidence="1">The sequence shown here is derived from an EMBL/GenBank/DDBJ whole genome shotgun (WGS) entry which is preliminary data.</text>
</comment>
<reference evidence="1 2" key="1">
    <citation type="submission" date="2017-12" db="EMBL/GenBank/DDBJ databases">
        <title>High-resolution comparative analysis of great ape genomes.</title>
        <authorList>
            <person name="Pollen A."/>
            <person name="Hastie A."/>
            <person name="Hormozdiari F."/>
            <person name="Dougherty M."/>
            <person name="Liu R."/>
            <person name="Chaisson M."/>
            <person name="Hoppe E."/>
            <person name="Hill C."/>
            <person name="Pang A."/>
            <person name="Hillier L."/>
            <person name="Baker C."/>
            <person name="Armstrong J."/>
            <person name="Shendure J."/>
            <person name="Paten B."/>
            <person name="Wilson R."/>
            <person name="Chao H."/>
            <person name="Schneider V."/>
            <person name="Ventura M."/>
            <person name="Kronenberg Z."/>
            <person name="Murali S."/>
            <person name="Gordon D."/>
            <person name="Cantsilieris S."/>
            <person name="Munson K."/>
            <person name="Nelson B."/>
            <person name="Raja A."/>
            <person name="Underwood J."/>
            <person name="Diekhans M."/>
            <person name="Fiddes I."/>
            <person name="Haussler D."/>
            <person name="Eichler E."/>
        </authorList>
    </citation>
    <scope>NUCLEOTIDE SEQUENCE [LARGE SCALE GENOMIC DNA]</scope>
    <source>
        <strain evidence="1">Yerkes chimp pedigree #C0471</strain>
    </source>
</reference>
<accession>A0A2J8KPG1</accession>
<evidence type="ECO:0000313" key="1">
    <source>
        <dbReference type="EMBL" id="PNI36910.1"/>
    </source>
</evidence>
<protein>
    <submittedName>
        <fullName evidence="1">MPDU1 isoform 27</fullName>
    </submittedName>
</protein>
<name>A0A2J8KPG1_PANTR</name>
<proteinExistence type="predicted"/>
<gene>
    <name evidence="1" type="ORF">CK820_G0036781</name>
</gene>
<dbReference type="Proteomes" id="UP000236370">
    <property type="component" value="Unassembled WGS sequence"/>
</dbReference>
<dbReference type="AlphaFoldDB" id="A0A2J8KPG1"/>
<sequence length="52" mass="5744">MAAEADGPLKRLLVPILLPEKCYDQLFVQWDLLHGEFYSASDPSPTRGTVGP</sequence>
<dbReference type="EMBL" id="NBAG03000347">
    <property type="protein sequence ID" value="PNI36910.1"/>
    <property type="molecule type" value="Genomic_DNA"/>
</dbReference>